<name>A0A8J5CJ41_CHIOP</name>
<proteinExistence type="predicted"/>
<accession>A0A8J5CJ41</accession>
<evidence type="ECO:0000256" key="1">
    <source>
        <dbReference type="SAM" id="MobiDB-lite"/>
    </source>
</evidence>
<reference evidence="2" key="1">
    <citation type="submission" date="2020-07" db="EMBL/GenBank/DDBJ databases">
        <title>The High-quality genome of the commercially important snow crab, Chionoecetes opilio.</title>
        <authorList>
            <person name="Jeong J.-H."/>
            <person name="Ryu S."/>
        </authorList>
    </citation>
    <scope>NUCLEOTIDE SEQUENCE</scope>
    <source>
        <strain evidence="2">MADBK_172401_WGS</strain>
        <tissue evidence="2">Digestive gland</tissue>
    </source>
</reference>
<comment type="caution">
    <text evidence="2">The sequence shown here is derived from an EMBL/GenBank/DDBJ whole genome shotgun (WGS) entry which is preliminary data.</text>
</comment>
<organism evidence="2 3">
    <name type="scientific">Chionoecetes opilio</name>
    <name type="common">Atlantic snow crab</name>
    <name type="synonym">Cancer opilio</name>
    <dbReference type="NCBI Taxonomy" id="41210"/>
    <lineage>
        <taxon>Eukaryota</taxon>
        <taxon>Metazoa</taxon>
        <taxon>Ecdysozoa</taxon>
        <taxon>Arthropoda</taxon>
        <taxon>Crustacea</taxon>
        <taxon>Multicrustacea</taxon>
        <taxon>Malacostraca</taxon>
        <taxon>Eumalacostraca</taxon>
        <taxon>Eucarida</taxon>
        <taxon>Decapoda</taxon>
        <taxon>Pleocyemata</taxon>
        <taxon>Brachyura</taxon>
        <taxon>Eubrachyura</taxon>
        <taxon>Majoidea</taxon>
        <taxon>Majidae</taxon>
        <taxon>Chionoecetes</taxon>
    </lineage>
</organism>
<gene>
    <name evidence="2" type="ORF">GWK47_019053</name>
</gene>
<dbReference type="AlphaFoldDB" id="A0A8J5CJ41"/>
<keyword evidence="3" id="KW-1185">Reference proteome</keyword>
<sequence>MRRLSTPLHLSSRGQVALGTYSSRWGGLYSMTGLTWASYSRMGPSASSRCLTRRKRVREARRATVSRWRFKAEPGVKPSTPRIVDGVLDGKGYHPQTSIPLE</sequence>
<dbReference type="Proteomes" id="UP000770661">
    <property type="component" value="Unassembled WGS sequence"/>
</dbReference>
<protein>
    <submittedName>
        <fullName evidence="2">Uncharacterized protein</fullName>
    </submittedName>
</protein>
<dbReference type="EMBL" id="JACEEZ010022681">
    <property type="protein sequence ID" value="KAG0712174.1"/>
    <property type="molecule type" value="Genomic_DNA"/>
</dbReference>
<evidence type="ECO:0000313" key="2">
    <source>
        <dbReference type="EMBL" id="KAG0712174.1"/>
    </source>
</evidence>
<evidence type="ECO:0000313" key="3">
    <source>
        <dbReference type="Proteomes" id="UP000770661"/>
    </source>
</evidence>
<feature type="region of interest" description="Disordered" evidence="1">
    <location>
        <begin position="79"/>
        <end position="102"/>
    </location>
</feature>